<keyword evidence="5 7" id="KW-0808">Transferase</keyword>
<dbReference type="PROSITE" id="PS51168">
    <property type="entry name" value="CHORISMATE_MUT_2"/>
    <property type="match status" value="1"/>
</dbReference>
<evidence type="ECO:0000313" key="9">
    <source>
        <dbReference type="EMBL" id="EPA05189.1"/>
    </source>
</evidence>
<evidence type="ECO:0000256" key="2">
    <source>
        <dbReference type="ARBA" id="ARBA00007441"/>
    </source>
</evidence>
<dbReference type="GO" id="GO:0030170">
    <property type="term" value="F:pyridoxal phosphate binding"/>
    <property type="evidence" value="ECO:0007669"/>
    <property type="project" value="InterPro"/>
</dbReference>
<comment type="caution">
    <text evidence="9">The sequence shown here is derived from an EMBL/GenBank/DDBJ whole genome shotgun (WGS) entry which is preliminary data.</text>
</comment>
<dbReference type="EC" id="2.6.1.-" evidence="7"/>
<dbReference type="Gene3D" id="3.90.1150.10">
    <property type="entry name" value="Aspartate Aminotransferase, domain 1"/>
    <property type="match status" value="1"/>
</dbReference>
<dbReference type="PANTHER" id="PTHR46383">
    <property type="entry name" value="ASPARTATE AMINOTRANSFERASE"/>
    <property type="match status" value="1"/>
</dbReference>
<dbReference type="PROSITE" id="PS00105">
    <property type="entry name" value="AA_TRANSFER_CLASS_1"/>
    <property type="match status" value="1"/>
</dbReference>
<organism evidence="9 10">
    <name type="scientific">Candidatus Nitrosarchaeum limnium BG20</name>
    <dbReference type="NCBI Taxonomy" id="859192"/>
    <lineage>
        <taxon>Archaea</taxon>
        <taxon>Nitrososphaerota</taxon>
        <taxon>Nitrososphaeria</taxon>
        <taxon>Nitrosopumilales</taxon>
        <taxon>Nitrosopumilaceae</taxon>
        <taxon>Nitrosarchaeum</taxon>
    </lineage>
</organism>
<keyword evidence="9" id="KW-0413">Isomerase</keyword>
<dbReference type="Gene3D" id="1.20.59.10">
    <property type="entry name" value="Chorismate mutase"/>
    <property type="match status" value="1"/>
</dbReference>
<keyword evidence="6" id="KW-0663">Pyridoxal phosphate</keyword>
<evidence type="ECO:0000256" key="4">
    <source>
        <dbReference type="ARBA" id="ARBA00022576"/>
    </source>
</evidence>
<dbReference type="SMART" id="SM00830">
    <property type="entry name" value="CM_2"/>
    <property type="match status" value="1"/>
</dbReference>
<dbReference type="SUPFAM" id="SSF48600">
    <property type="entry name" value="Chorismate mutase II"/>
    <property type="match status" value="1"/>
</dbReference>
<comment type="cofactor">
    <cofactor evidence="1 7">
        <name>pyridoxal 5'-phosphate</name>
        <dbReference type="ChEBI" id="CHEBI:597326"/>
    </cofactor>
</comment>
<dbReference type="GO" id="GO:0006520">
    <property type="term" value="P:amino acid metabolic process"/>
    <property type="evidence" value="ECO:0007669"/>
    <property type="project" value="InterPro"/>
</dbReference>
<evidence type="ECO:0000313" key="10">
    <source>
        <dbReference type="Proteomes" id="UP000014065"/>
    </source>
</evidence>
<dbReference type="Pfam" id="PF01817">
    <property type="entry name" value="CM_2"/>
    <property type="match status" value="1"/>
</dbReference>
<dbReference type="GO" id="GO:0008483">
    <property type="term" value="F:transaminase activity"/>
    <property type="evidence" value="ECO:0007669"/>
    <property type="project" value="UniProtKB-KW"/>
</dbReference>
<dbReference type="InterPro" id="IPR004839">
    <property type="entry name" value="Aminotransferase_I/II_large"/>
</dbReference>
<comment type="similarity">
    <text evidence="2 7">Belongs to the class-I pyridoxal-phosphate-dependent aminotransferase family.</text>
</comment>
<accession>S2ERZ6</accession>
<dbReference type="InterPro" id="IPR050596">
    <property type="entry name" value="AspAT/PAT-like"/>
</dbReference>
<feature type="domain" description="Chorismate mutase" evidence="8">
    <location>
        <begin position="1"/>
        <end position="89"/>
    </location>
</feature>
<sequence length="456" mass="51497">MSDINQLRNKIDEITIEMIKMLKIRTDISKEIGEIKKNIGKGITDESREDNLRKQVITLCKGLNFDESIASKFLNFLLNESIKVQSENKQTHLSIFLKAKSMEQEGKKIIHMEVGEPDFAPPEIVKNALQEVFDKGFFKYGQTRGLPSFRNALAKYASKKFNANVSEENILVSPGARFAIFSAITTLLNPGDEIIVIEPAWPAYKDCALNSGIKVRTITTTLESKWEPTIEQIQKVINANTKMIVLNYPNNPTGKILPEKLQDEIVRISMKNNLYILSDEIYSEYAFTNWKSVLSYNYDKSIITQSFSKSHAMTGFRIGYAIASPEIINKMSKLEALCLTNVSEPIQYVAMKGLESDISNNTNTIRTRLKVLTEKVKEIKLDFAVPDGAMYIFARVNQEGFSGVQFANELLEKGLAVAPGEGFGDYRNFIRISACQDEKTLMEGMNILGNMMRDKQ</sequence>
<evidence type="ECO:0000259" key="8">
    <source>
        <dbReference type="PROSITE" id="PS51168"/>
    </source>
</evidence>
<keyword evidence="10" id="KW-1185">Reference proteome</keyword>
<dbReference type="Gene3D" id="3.40.640.10">
    <property type="entry name" value="Type I PLP-dependent aspartate aminotransferase-like (Major domain)"/>
    <property type="match status" value="1"/>
</dbReference>
<dbReference type="RefSeq" id="WP_010192928.1">
    <property type="nucleotide sequence ID" value="NZ_AHJG01000202.1"/>
</dbReference>
<dbReference type="PANTHER" id="PTHR46383:SF1">
    <property type="entry name" value="ASPARTATE AMINOTRANSFERASE"/>
    <property type="match status" value="1"/>
</dbReference>
<proteinExistence type="inferred from homology"/>
<dbReference type="InterPro" id="IPR015424">
    <property type="entry name" value="PyrdxlP-dep_Trfase"/>
</dbReference>
<dbReference type="AlphaFoldDB" id="S2ERZ6"/>
<dbReference type="PATRIC" id="fig|859192.6.peg.1541"/>
<evidence type="ECO:0000256" key="7">
    <source>
        <dbReference type="RuleBase" id="RU000481"/>
    </source>
</evidence>
<reference evidence="9 10" key="1">
    <citation type="journal article" date="2012" name="J. Bacteriol.">
        <title>Genome Sequence of "Candidatus Nitrosoarchaeum limnia" BG20, a Low-Salinity Ammonia-Oxidizing Archaeon from the San Francisco Bay Estuary.</title>
        <authorList>
            <person name="Mosier A.C."/>
            <person name="Allen E.E."/>
            <person name="Kim M."/>
            <person name="Ferriera S."/>
            <person name="Francis C.A."/>
        </authorList>
    </citation>
    <scope>NUCLEOTIDE SEQUENCE [LARGE SCALE GENOMIC DNA]</scope>
    <source>
        <strain evidence="9 10">BG20</strain>
    </source>
</reference>
<dbReference type="EMBL" id="AHJG01000202">
    <property type="protein sequence ID" value="EPA05189.1"/>
    <property type="molecule type" value="Genomic_DNA"/>
</dbReference>
<gene>
    <name evidence="9" type="ORF">BG20_I1978</name>
</gene>
<evidence type="ECO:0000256" key="1">
    <source>
        <dbReference type="ARBA" id="ARBA00001933"/>
    </source>
</evidence>
<dbReference type="SUPFAM" id="SSF53383">
    <property type="entry name" value="PLP-dependent transferases"/>
    <property type="match status" value="1"/>
</dbReference>
<dbReference type="InterPro" id="IPR015422">
    <property type="entry name" value="PyrdxlP-dep_Trfase_small"/>
</dbReference>
<name>S2ERZ6_9ARCH</name>
<dbReference type="InterPro" id="IPR036979">
    <property type="entry name" value="CM_dom_sf"/>
</dbReference>
<dbReference type="CDD" id="cd00609">
    <property type="entry name" value="AAT_like"/>
    <property type="match status" value="1"/>
</dbReference>
<dbReference type="Pfam" id="PF00155">
    <property type="entry name" value="Aminotran_1_2"/>
    <property type="match status" value="1"/>
</dbReference>
<dbReference type="InterPro" id="IPR015421">
    <property type="entry name" value="PyrdxlP-dep_Trfase_major"/>
</dbReference>
<evidence type="ECO:0000256" key="3">
    <source>
        <dbReference type="ARBA" id="ARBA00011738"/>
    </source>
</evidence>
<protein>
    <recommendedName>
        <fullName evidence="7">Aminotransferase</fullName>
        <ecNumber evidence="7">2.6.1.-</ecNumber>
    </recommendedName>
</protein>
<dbReference type="InterPro" id="IPR002701">
    <property type="entry name" value="CM_II_prokaryot"/>
</dbReference>
<dbReference type="GO" id="GO:0046417">
    <property type="term" value="P:chorismate metabolic process"/>
    <property type="evidence" value="ECO:0007669"/>
    <property type="project" value="InterPro"/>
</dbReference>
<dbReference type="Proteomes" id="UP000014065">
    <property type="component" value="Unassembled WGS sequence"/>
</dbReference>
<dbReference type="InterPro" id="IPR004838">
    <property type="entry name" value="NHTrfase_class1_PyrdxlP-BS"/>
</dbReference>
<evidence type="ECO:0000256" key="5">
    <source>
        <dbReference type="ARBA" id="ARBA00022679"/>
    </source>
</evidence>
<dbReference type="InterPro" id="IPR036263">
    <property type="entry name" value="Chorismate_II_sf"/>
</dbReference>
<comment type="subunit">
    <text evidence="3">Homodimer.</text>
</comment>
<dbReference type="GO" id="GO:0004106">
    <property type="term" value="F:chorismate mutase activity"/>
    <property type="evidence" value="ECO:0007669"/>
    <property type="project" value="InterPro"/>
</dbReference>
<keyword evidence="4 7" id="KW-0032">Aminotransferase</keyword>
<evidence type="ECO:0000256" key="6">
    <source>
        <dbReference type="ARBA" id="ARBA00022898"/>
    </source>
</evidence>
<dbReference type="OrthoDB" id="372018at2157"/>